<evidence type="ECO:0000313" key="3">
    <source>
        <dbReference type="Proteomes" id="UP000749559"/>
    </source>
</evidence>
<protein>
    <submittedName>
        <fullName evidence="2">Uncharacterized protein</fullName>
    </submittedName>
</protein>
<name>A0A8S4NQL1_OWEFU</name>
<feature type="non-terminal residue" evidence="2">
    <location>
        <position position="127"/>
    </location>
</feature>
<reference evidence="2" key="1">
    <citation type="submission" date="2022-03" db="EMBL/GenBank/DDBJ databases">
        <authorList>
            <person name="Martin C."/>
        </authorList>
    </citation>
    <scope>NUCLEOTIDE SEQUENCE</scope>
</reference>
<feature type="non-terminal residue" evidence="2">
    <location>
        <position position="1"/>
    </location>
</feature>
<feature type="compositionally biased region" description="Low complexity" evidence="1">
    <location>
        <begin position="9"/>
        <end position="37"/>
    </location>
</feature>
<dbReference type="EMBL" id="CAIIXF020000005">
    <property type="protein sequence ID" value="CAH1783838.1"/>
    <property type="molecule type" value="Genomic_DNA"/>
</dbReference>
<organism evidence="2 3">
    <name type="scientific">Owenia fusiformis</name>
    <name type="common">Polychaete worm</name>
    <dbReference type="NCBI Taxonomy" id="6347"/>
    <lineage>
        <taxon>Eukaryota</taxon>
        <taxon>Metazoa</taxon>
        <taxon>Spiralia</taxon>
        <taxon>Lophotrochozoa</taxon>
        <taxon>Annelida</taxon>
        <taxon>Polychaeta</taxon>
        <taxon>Sedentaria</taxon>
        <taxon>Canalipalpata</taxon>
        <taxon>Sabellida</taxon>
        <taxon>Oweniida</taxon>
        <taxon>Oweniidae</taxon>
        <taxon>Owenia</taxon>
    </lineage>
</organism>
<gene>
    <name evidence="2" type="ORF">OFUS_LOCUS10128</name>
</gene>
<dbReference type="Proteomes" id="UP000749559">
    <property type="component" value="Unassembled WGS sequence"/>
</dbReference>
<proteinExistence type="predicted"/>
<dbReference type="AlphaFoldDB" id="A0A8S4NQL1"/>
<feature type="region of interest" description="Disordered" evidence="1">
    <location>
        <begin position="1"/>
        <end position="40"/>
    </location>
</feature>
<keyword evidence="3" id="KW-1185">Reference proteome</keyword>
<comment type="caution">
    <text evidence="2">The sequence shown here is derived from an EMBL/GenBank/DDBJ whole genome shotgun (WGS) entry which is preliminary data.</text>
</comment>
<accession>A0A8S4NQL1</accession>
<sequence>TASTEPRNTSTVQSTASTETSTASTEASTMSTESPTTGSSSLCHQLNYYVQAAFAFEKFLVVIHEDQRFLYPDGDLTSTPTIGTPMGQIYTEMGGEVQAAFSNSTAGYYLMNGNIIFYPDVRVINFT</sequence>
<evidence type="ECO:0000313" key="2">
    <source>
        <dbReference type="EMBL" id="CAH1783838.1"/>
    </source>
</evidence>
<evidence type="ECO:0000256" key="1">
    <source>
        <dbReference type="SAM" id="MobiDB-lite"/>
    </source>
</evidence>